<organism evidence="2 3">
    <name type="scientific">Amycolatopsis marina</name>
    <dbReference type="NCBI Taxonomy" id="490629"/>
    <lineage>
        <taxon>Bacteria</taxon>
        <taxon>Bacillati</taxon>
        <taxon>Actinomycetota</taxon>
        <taxon>Actinomycetes</taxon>
        <taxon>Pseudonocardiales</taxon>
        <taxon>Pseudonocardiaceae</taxon>
        <taxon>Amycolatopsis</taxon>
    </lineage>
</organism>
<protein>
    <submittedName>
        <fullName evidence="2">Uncharacterized protein</fullName>
    </submittedName>
</protein>
<feature type="coiled-coil region" evidence="1">
    <location>
        <begin position="138"/>
        <end position="172"/>
    </location>
</feature>
<proteinExistence type="predicted"/>
<dbReference type="STRING" id="490629.SAMN05216266_113216"/>
<dbReference type="Proteomes" id="UP000243799">
    <property type="component" value="Unassembled WGS sequence"/>
</dbReference>
<evidence type="ECO:0000313" key="2">
    <source>
        <dbReference type="EMBL" id="SFB48788.1"/>
    </source>
</evidence>
<name>A0A1I1BJ30_9PSEU</name>
<keyword evidence="3" id="KW-1185">Reference proteome</keyword>
<gene>
    <name evidence="2" type="ORF">SAMN05216266_113216</name>
</gene>
<sequence length="372" mass="42774">MTRGRRSAMRMTWRTYSVDEDDQLTVYWFRKELDWRTGYVASALGVEGLSHEYVDVLGTADEITGWTAAATVYVDEVALAVAELNRVKWRTWRWRRRPLVRRSADAKYNEAKARYLQRVRAAVSVYQPVRDVIEQRVAEQEAIRLAEAERSRREWERRQREAEARFEAWQQRQAGSHDSVRNEQARAEAVRTVIEGITATAAVLEKAGRPGRAVIDDKPREVLHGWWVDFDWPDVSDFPGLDTPPDVPVDHLPSGNWDVDLCLYLPDRMLFTPTPFGEYQFATVVSERIGSSDYTRPGWWKRDIEEFAEDLFPDWVTYHTAFSGIGPDEDLRIPFTDHADPAVFVPYVRAVAQQALAGVRALVPGPPQPKPM</sequence>
<accession>A0A1I1BJ30</accession>
<reference evidence="3" key="1">
    <citation type="submission" date="2016-10" db="EMBL/GenBank/DDBJ databases">
        <authorList>
            <person name="Varghese N."/>
            <person name="Submissions S."/>
        </authorList>
    </citation>
    <scope>NUCLEOTIDE SEQUENCE [LARGE SCALE GENOMIC DNA]</scope>
    <source>
        <strain evidence="3">CGMCC 4.3568</strain>
    </source>
</reference>
<evidence type="ECO:0000256" key="1">
    <source>
        <dbReference type="SAM" id="Coils"/>
    </source>
</evidence>
<dbReference type="AlphaFoldDB" id="A0A1I1BJ30"/>
<keyword evidence="1" id="KW-0175">Coiled coil</keyword>
<dbReference type="EMBL" id="FOKG01000013">
    <property type="protein sequence ID" value="SFB48788.1"/>
    <property type="molecule type" value="Genomic_DNA"/>
</dbReference>
<evidence type="ECO:0000313" key="3">
    <source>
        <dbReference type="Proteomes" id="UP000243799"/>
    </source>
</evidence>